<accession>A0A7I4YWH2</accession>
<feature type="compositionally biased region" description="Polar residues" evidence="1">
    <location>
        <begin position="16"/>
        <end position="30"/>
    </location>
</feature>
<evidence type="ECO:0000256" key="2">
    <source>
        <dbReference type="SAM" id="SignalP"/>
    </source>
</evidence>
<keyword evidence="3" id="KW-1185">Reference proteome</keyword>
<feature type="region of interest" description="Disordered" evidence="1">
    <location>
        <begin position="16"/>
        <end position="62"/>
    </location>
</feature>
<keyword evidence="2" id="KW-0732">Signal</keyword>
<feature type="signal peptide" evidence="2">
    <location>
        <begin position="1"/>
        <end position="16"/>
    </location>
</feature>
<name>A0A7I4YWH2_HAECO</name>
<evidence type="ECO:0000313" key="3">
    <source>
        <dbReference type="Proteomes" id="UP000025227"/>
    </source>
</evidence>
<dbReference type="AlphaFoldDB" id="A0A7I4YWH2"/>
<feature type="compositionally biased region" description="Low complexity" evidence="1">
    <location>
        <begin position="31"/>
        <end position="43"/>
    </location>
</feature>
<evidence type="ECO:0000256" key="1">
    <source>
        <dbReference type="SAM" id="MobiDB-lite"/>
    </source>
</evidence>
<protein>
    <submittedName>
        <fullName evidence="4">Secreted protein</fullName>
    </submittedName>
</protein>
<feature type="chain" id="PRO_5029836097" evidence="2">
    <location>
        <begin position="17"/>
        <end position="62"/>
    </location>
</feature>
<organism evidence="3 4">
    <name type="scientific">Haemonchus contortus</name>
    <name type="common">Barber pole worm</name>
    <dbReference type="NCBI Taxonomy" id="6289"/>
    <lineage>
        <taxon>Eukaryota</taxon>
        <taxon>Metazoa</taxon>
        <taxon>Ecdysozoa</taxon>
        <taxon>Nematoda</taxon>
        <taxon>Chromadorea</taxon>
        <taxon>Rhabditida</taxon>
        <taxon>Rhabditina</taxon>
        <taxon>Rhabditomorpha</taxon>
        <taxon>Strongyloidea</taxon>
        <taxon>Trichostrongylidae</taxon>
        <taxon>Haemonchus</taxon>
    </lineage>
</organism>
<proteinExistence type="predicted"/>
<dbReference type="WBParaSite" id="HCON_00153554-00001">
    <property type="protein sequence ID" value="HCON_00153554-00001"/>
    <property type="gene ID" value="HCON_00153554"/>
</dbReference>
<sequence length="62" mass="6466">MLAIYLMLFLLASTQARTGQDSADTPSAETPDQSPESPDSSPEAGARSARGVERSLRQAASA</sequence>
<dbReference type="Proteomes" id="UP000025227">
    <property type="component" value="Unplaced"/>
</dbReference>
<evidence type="ECO:0000313" key="4">
    <source>
        <dbReference type="WBParaSite" id="HCON_00153554-00001"/>
    </source>
</evidence>
<reference evidence="4" key="1">
    <citation type="submission" date="2020-12" db="UniProtKB">
        <authorList>
            <consortium name="WormBaseParasite"/>
        </authorList>
    </citation>
    <scope>IDENTIFICATION</scope>
    <source>
        <strain evidence="4">MHco3</strain>
    </source>
</reference>